<dbReference type="Proteomes" id="UP000220836">
    <property type="component" value="Unassembled WGS sequence"/>
</dbReference>
<dbReference type="GO" id="GO:0102007">
    <property type="term" value="F:acyl-L-homoserine-lactone lactonohydrolase activity"/>
    <property type="evidence" value="ECO:0007669"/>
    <property type="project" value="UniProtKB-EC"/>
</dbReference>
<dbReference type="SUPFAM" id="SSF56281">
    <property type="entry name" value="Metallo-hydrolase/oxidoreductase"/>
    <property type="match status" value="1"/>
</dbReference>
<comment type="similarity">
    <text evidence="2">Belongs to the metallo-beta-lactamase superfamily.</text>
</comment>
<evidence type="ECO:0000256" key="2">
    <source>
        <dbReference type="ARBA" id="ARBA00007749"/>
    </source>
</evidence>
<dbReference type="PANTHER" id="PTHR42978">
    <property type="entry name" value="QUORUM-QUENCHING LACTONASE YTNP-RELATED-RELATED"/>
    <property type="match status" value="1"/>
</dbReference>
<evidence type="ECO:0000313" key="8">
    <source>
        <dbReference type="Proteomes" id="UP000220836"/>
    </source>
</evidence>
<dbReference type="InterPro" id="IPR001279">
    <property type="entry name" value="Metallo-B-lactamas"/>
</dbReference>
<evidence type="ECO:0000256" key="5">
    <source>
        <dbReference type="ARBA" id="ARBA00022833"/>
    </source>
</evidence>
<gene>
    <name evidence="7" type="primary">Y2-aiiA_1</name>
    <name evidence="7" type="ORF">PEV8663_00735</name>
</gene>
<dbReference type="EC" id="3.1.1.81" evidence="7"/>
<reference evidence="7 8" key="1">
    <citation type="submission" date="2017-05" db="EMBL/GenBank/DDBJ databases">
        <authorList>
            <person name="Song R."/>
            <person name="Chenine A.L."/>
            <person name="Ruprecht R.M."/>
        </authorList>
    </citation>
    <scope>NUCLEOTIDE SEQUENCE [LARGE SCALE GENOMIC DNA]</scope>
    <source>
        <strain evidence="7 8">CECT 8663</strain>
    </source>
</reference>
<keyword evidence="5" id="KW-0862">Zinc</keyword>
<evidence type="ECO:0000256" key="3">
    <source>
        <dbReference type="ARBA" id="ARBA00022723"/>
    </source>
</evidence>
<name>A0A238JZY0_9RHOB</name>
<dbReference type="RefSeq" id="WP_097803269.1">
    <property type="nucleotide sequence ID" value="NZ_FXYH01000002.1"/>
</dbReference>
<evidence type="ECO:0000256" key="1">
    <source>
        <dbReference type="ARBA" id="ARBA00001947"/>
    </source>
</evidence>
<protein>
    <submittedName>
        <fullName evidence="7">N-acyl homoserine lactonase</fullName>
        <ecNumber evidence="7">3.1.1.81</ecNumber>
    </submittedName>
</protein>
<dbReference type="EMBL" id="FXYH01000002">
    <property type="protein sequence ID" value="SMX36208.1"/>
    <property type="molecule type" value="Genomic_DNA"/>
</dbReference>
<accession>A0A238JZY0</accession>
<dbReference type="OrthoDB" id="9773738at2"/>
<evidence type="ECO:0000259" key="6">
    <source>
        <dbReference type="SMART" id="SM00849"/>
    </source>
</evidence>
<keyword evidence="8" id="KW-1185">Reference proteome</keyword>
<dbReference type="Pfam" id="PF00753">
    <property type="entry name" value="Lactamase_B"/>
    <property type="match status" value="1"/>
</dbReference>
<keyword evidence="3" id="KW-0479">Metal-binding</keyword>
<proteinExistence type="inferred from homology"/>
<feature type="domain" description="Metallo-beta-lactamase" evidence="6">
    <location>
        <begin position="44"/>
        <end position="244"/>
    </location>
</feature>
<dbReference type="Gene3D" id="3.60.15.10">
    <property type="entry name" value="Ribonuclease Z/Hydroxyacylglutathione hydrolase-like"/>
    <property type="match status" value="1"/>
</dbReference>
<organism evidence="7 8">
    <name type="scientific">Pelagimonas varians</name>
    <dbReference type="NCBI Taxonomy" id="696760"/>
    <lineage>
        <taxon>Bacteria</taxon>
        <taxon>Pseudomonadati</taxon>
        <taxon>Pseudomonadota</taxon>
        <taxon>Alphaproteobacteria</taxon>
        <taxon>Rhodobacterales</taxon>
        <taxon>Roseobacteraceae</taxon>
        <taxon>Pelagimonas</taxon>
    </lineage>
</organism>
<comment type="cofactor">
    <cofactor evidence="1">
        <name>Zn(2+)</name>
        <dbReference type="ChEBI" id="CHEBI:29105"/>
    </cofactor>
</comment>
<dbReference type="PANTHER" id="PTHR42978:SF7">
    <property type="entry name" value="METALLO-HYDROLASE RV2300C-RELATED"/>
    <property type="match status" value="1"/>
</dbReference>
<keyword evidence="4 7" id="KW-0378">Hydrolase</keyword>
<dbReference type="GO" id="GO:0046872">
    <property type="term" value="F:metal ion binding"/>
    <property type="evidence" value="ECO:0007669"/>
    <property type="project" value="UniProtKB-KW"/>
</dbReference>
<sequence length="273" mass="30302">MSARVSHAGDTWEVHAIKYADRNARTRADSFIFDDNHDAPHAMDYFMWLLRQGDRVILVDTGYDDAEAASRDRPIRLNPAQALAPLGLKPEDITEIIVTHLHYDHAGGLALFPNAHLHLQAAEMAYATGPCMCHDALRMPFTAGHICEAITRLYRGKMTFHDGDAQIADGVTVHCIGGHSRGLQAVRVRTQVGWMVLASDAAHYYENFMARKPFPIVVDLQNMLDGFDTLYRLASKPELIVPGHDPLVRTLFAQGAADHIHRLDPGPIAPIKT</sequence>
<evidence type="ECO:0000256" key="4">
    <source>
        <dbReference type="ARBA" id="ARBA00022801"/>
    </source>
</evidence>
<evidence type="ECO:0000313" key="7">
    <source>
        <dbReference type="EMBL" id="SMX36208.1"/>
    </source>
</evidence>
<dbReference type="InterPro" id="IPR051013">
    <property type="entry name" value="MBL_superfamily_lactonases"/>
</dbReference>
<dbReference type="CDD" id="cd07729">
    <property type="entry name" value="AHL_lactonase_MBL-fold"/>
    <property type="match status" value="1"/>
</dbReference>
<dbReference type="InterPro" id="IPR036866">
    <property type="entry name" value="RibonucZ/Hydroxyglut_hydro"/>
</dbReference>
<dbReference type="AlphaFoldDB" id="A0A238JZY0"/>
<dbReference type="SMART" id="SM00849">
    <property type="entry name" value="Lactamase_B"/>
    <property type="match status" value="1"/>
</dbReference>